<dbReference type="GO" id="GO:0006511">
    <property type="term" value="P:ubiquitin-dependent protein catabolic process"/>
    <property type="evidence" value="ECO:0007669"/>
    <property type="project" value="InterPro"/>
</dbReference>
<dbReference type="InterPro" id="IPR036296">
    <property type="entry name" value="SKP1-like_dim_sf"/>
</dbReference>
<evidence type="ECO:0008006" key="3">
    <source>
        <dbReference type="Google" id="ProtNLM"/>
    </source>
</evidence>
<protein>
    <recommendedName>
        <fullName evidence="3">SKP1 component POZ domain-containing protein</fullName>
    </recommendedName>
</protein>
<dbReference type="SUPFAM" id="SSF81382">
    <property type="entry name" value="Skp1 dimerisation domain-like"/>
    <property type="match status" value="1"/>
</dbReference>
<evidence type="ECO:0000313" key="1">
    <source>
        <dbReference type="EMBL" id="KAK0649169.1"/>
    </source>
</evidence>
<comment type="caution">
    <text evidence="1">The sequence shown here is derived from an EMBL/GenBank/DDBJ whole genome shotgun (WGS) entry which is preliminary data.</text>
</comment>
<evidence type="ECO:0000313" key="2">
    <source>
        <dbReference type="Proteomes" id="UP001174936"/>
    </source>
</evidence>
<proteinExistence type="predicted"/>
<dbReference type="InterPro" id="IPR011333">
    <property type="entry name" value="SKP1/BTB/POZ_sf"/>
</dbReference>
<dbReference type="SUPFAM" id="SSF54695">
    <property type="entry name" value="POZ domain"/>
    <property type="match status" value="1"/>
</dbReference>
<dbReference type="EMBL" id="JAULSV010000003">
    <property type="protein sequence ID" value="KAK0649169.1"/>
    <property type="molecule type" value="Genomic_DNA"/>
</dbReference>
<accession>A0AA39YAR7</accession>
<reference evidence="1" key="1">
    <citation type="submission" date="2023-06" db="EMBL/GenBank/DDBJ databases">
        <title>Genome-scale phylogeny and comparative genomics of the fungal order Sordariales.</title>
        <authorList>
            <consortium name="Lawrence Berkeley National Laboratory"/>
            <person name="Hensen N."/>
            <person name="Bonometti L."/>
            <person name="Westerberg I."/>
            <person name="Brannstrom I.O."/>
            <person name="Guillou S."/>
            <person name="Cros-Aarteil S."/>
            <person name="Calhoun S."/>
            <person name="Haridas S."/>
            <person name="Kuo A."/>
            <person name="Mondo S."/>
            <person name="Pangilinan J."/>
            <person name="Riley R."/>
            <person name="Labutti K."/>
            <person name="Andreopoulos B."/>
            <person name="Lipzen A."/>
            <person name="Chen C."/>
            <person name="Yanf M."/>
            <person name="Daum C."/>
            <person name="Ng V."/>
            <person name="Clum A."/>
            <person name="Steindorff A."/>
            <person name="Ohm R."/>
            <person name="Martin F."/>
            <person name="Silar P."/>
            <person name="Natvig D."/>
            <person name="Lalanne C."/>
            <person name="Gautier V."/>
            <person name="Ament-Velasquez S.L."/>
            <person name="Kruys A."/>
            <person name="Hutchinson M.I."/>
            <person name="Powell A.J."/>
            <person name="Barry K."/>
            <person name="Miller A.N."/>
            <person name="Grigoriev I.V."/>
            <person name="Debuchy R."/>
            <person name="Gladieux P."/>
            <person name="Thoren M.H."/>
            <person name="Johannesson H."/>
        </authorList>
    </citation>
    <scope>NUCLEOTIDE SEQUENCE</scope>
    <source>
        <strain evidence="1">SMH2532-1</strain>
    </source>
</reference>
<keyword evidence="2" id="KW-1185">Reference proteome</keyword>
<organism evidence="1 2">
    <name type="scientific">Cercophora newfieldiana</name>
    <dbReference type="NCBI Taxonomy" id="92897"/>
    <lineage>
        <taxon>Eukaryota</taxon>
        <taxon>Fungi</taxon>
        <taxon>Dikarya</taxon>
        <taxon>Ascomycota</taxon>
        <taxon>Pezizomycotina</taxon>
        <taxon>Sordariomycetes</taxon>
        <taxon>Sordariomycetidae</taxon>
        <taxon>Sordariales</taxon>
        <taxon>Lasiosphaeriaceae</taxon>
        <taxon>Cercophora</taxon>
    </lineage>
</organism>
<dbReference type="Proteomes" id="UP001174936">
    <property type="component" value="Unassembled WGS sequence"/>
</dbReference>
<gene>
    <name evidence="1" type="ORF">B0T16DRAFT_507754</name>
</gene>
<sequence length="146" mass="15587">MTDSKVKITNTASPSGTVFEISRAGAAKSAVIDDIAKLLFDDGDISEVIPIQISGVGDDTLGQVLAWMDLEALSTADALVQPMSLINDSDKLFEICNVANYLCADGVLSVVIKRIARIMSGKNVVEMRELLGYETPENDGSAMDMD</sequence>
<dbReference type="AlphaFoldDB" id="A0AA39YAR7"/>
<dbReference type="Gene3D" id="3.30.710.10">
    <property type="entry name" value="Potassium Channel Kv1.1, Chain A"/>
    <property type="match status" value="1"/>
</dbReference>
<name>A0AA39YAR7_9PEZI</name>